<evidence type="ECO:0000313" key="5">
    <source>
        <dbReference type="EMBL" id="NJB69242.1"/>
    </source>
</evidence>
<reference evidence="5 6" key="1">
    <citation type="submission" date="2020-03" db="EMBL/GenBank/DDBJ databases">
        <title>Genomic Encyclopedia of Type Strains, Phase IV (KMG-IV): sequencing the most valuable type-strain genomes for metagenomic binning, comparative biology and taxonomic classification.</title>
        <authorList>
            <person name="Goeker M."/>
        </authorList>
    </citation>
    <scope>NUCLEOTIDE SEQUENCE [LARGE SCALE GENOMIC DNA]</scope>
    <source>
        <strain evidence="5 6">DSM 24233</strain>
    </source>
</reference>
<evidence type="ECO:0000256" key="3">
    <source>
        <dbReference type="ARBA" id="ARBA00023163"/>
    </source>
</evidence>
<evidence type="ECO:0000256" key="1">
    <source>
        <dbReference type="ARBA" id="ARBA00023015"/>
    </source>
</evidence>
<comment type="caution">
    <text evidence="5">The sequence shown here is derived from an EMBL/GenBank/DDBJ whole genome shotgun (WGS) entry which is preliminary data.</text>
</comment>
<dbReference type="PANTHER" id="PTHR30154">
    <property type="entry name" value="LEUCINE-RESPONSIVE REGULATORY PROTEIN"/>
    <property type="match status" value="1"/>
</dbReference>
<dbReference type="PRINTS" id="PR00033">
    <property type="entry name" value="HTHASNC"/>
</dbReference>
<evidence type="ECO:0000256" key="2">
    <source>
        <dbReference type="ARBA" id="ARBA00023125"/>
    </source>
</evidence>
<dbReference type="Pfam" id="PF13404">
    <property type="entry name" value="HTH_AsnC-type"/>
    <property type="match status" value="1"/>
</dbReference>
<dbReference type="InterPro" id="IPR019888">
    <property type="entry name" value="Tscrpt_reg_AsnC-like"/>
</dbReference>
<dbReference type="Gene3D" id="1.10.10.10">
    <property type="entry name" value="Winged helix-like DNA-binding domain superfamily/Winged helix DNA-binding domain"/>
    <property type="match status" value="1"/>
</dbReference>
<dbReference type="PROSITE" id="PS50956">
    <property type="entry name" value="HTH_ASNC_2"/>
    <property type="match status" value="1"/>
</dbReference>
<name>A0A846QRU1_9BACT</name>
<dbReference type="Proteomes" id="UP000580856">
    <property type="component" value="Unassembled WGS sequence"/>
</dbReference>
<dbReference type="SUPFAM" id="SSF46785">
    <property type="entry name" value="Winged helix' DNA-binding domain"/>
    <property type="match status" value="1"/>
</dbReference>
<proteinExistence type="predicted"/>
<dbReference type="AlphaFoldDB" id="A0A846QRU1"/>
<protein>
    <submittedName>
        <fullName evidence="5">Lrp/AsnC family transcriptional regulator for asnA, asnC and gidA</fullName>
    </submittedName>
</protein>
<dbReference type="GO" id="GO:0043565">
    <property type="term" value="F:sequence-specific DNA binding"/>
    <property type="evidence" value="ECO:0007669"/>
    <property type="project" value="InterPro"/>
</dbReference>
<evidence type="ECO:0000313" key="6">
    <source>
        <dbReference type="Proteomes" id="UP000580856"/>
    </source>
</evidence>
<dbReference type="InterPro" id="IPR036390">
    <property type="entry name" value="WH_DNA-bd_sf"/>
</dbReference>
<dbReference type="EMBL" id="JAATJA010000004">
    <property type="protein sequence ID" value="NJB69242.1"/>
    <property type="molecule type" value="Genomic_DNA"/>
</dbReference>
<dbReference type="Gene3D" id="3.30.70.920">
    <property type="match status" value="1"/>
</dbReference>
<organism evidence="5 6">
    <name type="scientific">Desulfobaculum xiamenense</name>
    <dbReference type="NCBI Taxonomy" id="995050"/>
    <lineage>
        <taxon>Bacteria</taxon>
        <taxon>Pseudomonadati</taxon>
        <taxon>Thermodesulfobacteriota</taxon>
        <taxon>Desulfovibrionia</taxon>
        <taxon>Desulfovibrionales</taxon>
        <taxon>Desulfovibrionaceae</taxon>
        <taxon>Desulfobaculum</taxon>
    </lineage>
</organism>
<dbReference type="RefSeq" id="WP_167942328.1">
    <property type="nucleotide sequence ID" value="NZ_JAATJA010000004.1"/>
</dbReference>
<dbReference type="Pfam" id="PF01037">
    <property type="entry name" value="AsnC_trans_reg"/>
    <property type="match status" value="1"/>
</dbReference>
<dbReference type="GO" id="GO:0043200">
    <property type="term" value="P:response to amino acid"/>
    <property type="evidence" value="ECO:0007669"/>
    <property type="project" value="TreeGrafter"/>
</dbReference>
<dbReference type="InterPro" id="IPR011008">
    <property type="entry name" value="Dimeric_a/b-barrel"/>
</dbReference>
<dbReference type="GO" id="GO:0005829">
    <property type="term" value="C:cytosol"/>
    <property type="evidence" value="ECO:0007669"/>
    <property type="project" value="TreeGrafter"/>
</dbReference>
<dbReference type="InterPro" id="IPR000485">
    <property type="entry name" value="AsnC-type_HTH_dom"/>
</dbReference>
<evidence type="ECO:0000259" key="4">
    <source>
        <dbReference type="PROSITE" id="PS50956"/>
    </source>
</evidence>
<gene>
    <name evidence="5" type="ORF">GGQ74_002939</name>
</gene>
<accession>A0A846QRU1</accession>
<keyword evidence="2" id="KW-0238">DNA-binding</keyword>
<keyword evidence="3" id="KW-0804">Transcription</keyword>
<dbReference type="SMART" id="SM00344">
    <property type="entry name" value="HTH_ASNC"/>
    <property type="match status" value="1"/>
</dbReference>
<dbReference type="PANTHER" id="PTHR30154:SF34">
    <property type="entry name" value="TRANSCRIPTIONAL REGULATOR AZLB"/>
    <property type="match status" value="1"/>
</dbReference>
<dbReference type="InterPro" id="IPR019887">
    <property type="entry name" value="Tscrpt_reg_AsnC/Lrp_C"/>
</dbReference>
<keyword evidence="6" id="KW-1185">Reference proteome</keyword>
<dbReference type="InterPro" id="IPR036388">
    <property type="entry name" value="WH-like_DNA-bd_sf"/>
</dbReference>
<dbReference type="SUPFAM" id="SSF54909">
    <property type="entry name" value="Dimeric alpha+beta barrel"/>
    <property type="match status" value="1"/>
</dbReference>
<keyword evidence="1" id="KW-0805">Transcription regulation</keyword>
<sequence length="160" mass="17858">MKRQLDQTDARLVAALTEDGQQSTGRLAERLGVTGPTIRSRLKNLITSGMLRVAALVDPFRVKGLTVALVGLCVESHNKLDRKMEQISKLEKVNWVAVITGRYDLLVEIVLTDGIDDLYHFINEELSQIGGITNTESFVVMQARRKWILLPQGARDSGER</sequence>
<feature type="domain" description="HTH asnC-type" evidence="4">
    <location>
        <begin position="5"/>
        <end position="66"/>
    </location>
</feature>